<comment type="caution">
    <text evidence="2">The sequence shown here is derived from an EMBL/GenBank/DDBJ whole genome shotgun (WGS) entry which is preliminary data.</text>
</comment>
<dbReference type="Gene3D" id="1.25.40.10">
    <property type="entry name" value="Tetratricopeptide repeat domain"/>
    <property type="match status" value="1"/>
</dbReference>
<dbReference type="RefSeq" id="WP_244023669.1">
    <property type="nucleotide sequence ID" value="NZ_JALHLF010000124.1"/>
</dbReference>
<proteinExistence type="predicted"/>
<dbReference type="Proteomes" id="UP001162881">
    <property type="component" value="Unassembled WGS sequence"/>
</dbReference>
<accession>A0ABT0BIF2</accession>
<name>A0ABT0BIF2_9SPHN</name>
<gene>
    <name evidence="2" type="ORF">MTR62_18370</name>
</gene>
<organism evidence="2 3">
    <name type="scientific">Novosphingobium organovorum</name>
    <dbReference type="NCBI Taxonomy" id="2930092"/>
    <lineage>
        <taxon>Bacteria</taxon>
        <taxon>Pseudomonadati</taxon>
        <taxon>Pseudomonadota</taxon>
        <taxon>Alphaproteobacteria</taxon>
        <taxon>Sphingomonadales</taxon>
        <taxon>Sphingomonadaceae</taxon>
        <taxon>Novosphingobium</taxon>
    </lineage>
</organism>
<sequence length="299" mass="31352">MSLLLFLPLLAQVGPGMTIGEQPASQLPIEIIEKKEKEERERARQAQPFTLPTAPASAKGCMAQVQADPEGSADVARQALQTAVARERVRAGLCLGAALTELQRFGEARDAFVAARDAADDGDHLSRARLGDMAANAELAQNQPAKALLLLAPALTEARASQSPALIAEVQIDRARALVGVNQMAEADKALADARTAQPDNAQSWLLSATLSRRQNNLIAAGSQIQQAAKLAPSDPAIGLEAGVIAMLSKDVAAARRSWQSVVQVAPGSPEAATAQTYLEETRPDDTAAPGPQQPATPN</sequence>
<evidence type="ECO:0000313" key="3">
    <source>
        <dbReference type="Proteomes" id="UP001162881"/>
    </source>
</evidence>
<keyword evidence="3" id="KW-1185">Reference proteome</keyword>
<evidence type="ECO:0000256" key="1">
    <source>
        <dbReference type="SAM" id="MobiDB-lite"/>
    </source>
</evidence>
<dbReference type="SUPFAM" id="SSF48452">
    <property type="entry name" value="TPR-like"/>
    <property type="match status" value="1"/>
</dbReference>
<evidence type="ECO:0000313" key="2">
    <source>
        <dbReference type="EMBL" id="MCJ2184638.1"/>
    </source>
</evidence>
<dbReference type="EMBL" id="JALHLF010000124">
    <property type="protein sequence ID" value="MCJ2184638.1"/>
    <property type="molecule type" value="Genomic_DNA"/>
</dbReference>
<reference evidence="2" key="1">
    <citation type="submission" date="2022-03" db="EMBL/GenBank/DDBJ databases">
        <title>Identification of a novel bacterium isolated from mangrove sediments.</title>
        <authorList>
            <person name="Pan X."/>
        </authorList>
    </citation>
    <scope>NUCLEOTIDE SEQUENCE</scope>
    <source>
        <strain evidence="2">B1949</strain>
    </source>
</reference>
<feature type="region of interest" description="Disordered" evidence="1">
    <location>
        <begin position="264"/>
        <end position="299"/>
    </location>
</feature>
<dbReference type="InterPro" id="IPR011990">
    <property type="entry name" value="TPR-like_helical_dom_sf"/>
</dbReference>
<protein>
    <submittedName>
        <fullName evidence="2">Tetratricopeptide repeat protein</fullName>
    </submittedName>
</protein>